<evidence type="ECO:0000313" key="3">
    <source>
        <dbReference type="Proteomes" id="UP000242642"/>
    </source>
</evidence>
<organism evidence="2 3">
    <name type="scientific">Thorsellia anophelis DSM 18579</name>
    <dbReference type="NCBI Taxonomy" id="1123402"/>
    <lineage>
        <taxon>Bacteria</taxon>
        <taxon>Pseudomonadati</taxon>
        <taxon>Pseudomonadota</taxon>
        <taxon>Gammaproteobacteria</taxon>
        <taxon>Enterobacterales</taxon>
        <taxon>Thorselliaceae</taxon>
        <taxon>Thorsellia</taxon>
    </lineage>
</organism>
<reference evidence="3" key="1">
    <citation type="submission" date="2016-10" db="EMBL/GenBank/DDBJ databases">
        <authorList>
            <person name="Varghese N."/>
            <person name="Submissions S."/>
        </authorList>
    </citation>
    <scope>NUCLEOTIDE SEQUENCE [LARGE SCALE GENOMIC DNA]</scope>
    <source>
        <strain evidence="3">DSM 18579</strain>
    </source>
</reference>
<dbReference type="EMBL" id="FOHV01000005">
    <property type="protein sequence ID" value="SES90358.1"/>
    <property type="molecule type" value="Genomic_DNA"/>
</dbReference>
<evidence type="ECO:0000256" key="1">
    <source>
        <dbReference type="SAM" id="SignalP"/>
    </source>
</evidence>
<protein>
    <submittedName>
        <fullName evidence="2">Uncharacterized protein</fullName>
    </submittedName>
</protein>
<feature type="signal peptide" evidence="1">
    <location>
        <begin position="1"/>
        <end position="39"/>
    </location>
</feature>
<accession>A0A1I0A839</accession>
<feature type="chain" id="PRO_5017395057" evidence="1">
    <location>
        <begin position="40"/>
        <end position="162"/>
    </location>
</feature>
<dbReference type="Proteomes" id="UP000242642">
    <property type="component" value="Unassembled WGS sequence"/>
</dbReference>
<sequence>MLEFKKNINMKRQKTTKLFARLCSLKHFALILIALISLAGCQAIATPQDEFVENETDAPVMSNAVATNQSSPASPIAGGGVLQTCLRELEALKRVHQKRYQAKSGDLNRVLTQAKSYMELRESLNGDTVAIMDAAYQFKISRTCNSVRTELTRTLLERLESL</sequence>
<dbReference type="AlphaFoldDB" id="A0A1I0A839"/>
<dbReference type="STRING" id="1123402.SAMN02583745_00831"/>
<proteinExistence type="predicted"/>
<gene>
    <name evidence="2" type="ORF">SAMN02583745_00831</name>
</gene>
<name>A0A1I0A839_9GAMM</name>
<keyword evidence="3" id="KW-1185">Reference proteome</keyword>
<keyword evidence="1" id="KW-0732">Signal</keyword>
<evidence type="ECO:0000313" key="2">
    <source>
        <dbReference type="EMBL" id="SES90358.1"/>
    </source>
</evidence>